<evidence type="ECO:0000313" key="2">
    <source>
        <dbReference type="Proteomes" id="UP000634136"/>
    </source>
</evidence>
<dbReference type="AlphaFoldDB" id="A0A834T1Z2"/>
<proteinExistence type="predicted"/>
<sequence>MQELRFGMELERFIQADDANDDDDERCKRHRKEPSCVVGEHKQCPFPPPSLFGEVETVSLVRSV</sequence>
<comment type="caution">
    <text evidence="1">The sequence shown here is derived from an EMBL/GenBank/DDBJ whole genome shotgun (WGS) entry which is preliminary data.</text>
</comment>
<organism evidence="1 2">
    <name type="scientific">Senna tora</name>
    <dbReference type="NCBI Taxonomy" id="362788"/>
    <lineage>
        <taxon>Eukaryota</taxon>
        <taxon>Viridiplantae</taxon>
        <taxon>Streptophyta</taxon>
        <taxon>Embryophyta</taxon>
        <taxon>Tracheophyta</taxon>
        <taxon>Spermatophyta</taxon>
        <taxon>Magnoliopsida</taxon>
        <taxon>eudicotyledons</taxon>
        <taxon>Gunneridae</taxon>
        <taxon>Pentapetalae</taxon>
        <taxon>rosids</taxon>
        <taxon>fabids</taxon>
        <taxon>Fabales</taxon>
        <taxon>Fabaceae</taxon>
        <taxon>Caesalpinioideae</taxon>
        <taxon>Cassia clade</taxon>
        <taxon>Senna</taxon>
    </lineage>
</organism>
<reference evidence="1" key="1">
    <citation type="submission" date="2020-09" db="EMBL/GenBank/DDBJ databases">
        <title>Genome-Enabled Discovery of Anthraquinone Biosynthesis in Senna tora.</title>
        <authorList>
            <person name="Kang S.-H."/>
            <person name="Pandey R.P."/>
            <person name="Lee C.-M."/>
            <person name="Sim J.-S."/>
            <person name="Jeong J.-T."/>
            <person name="Choi B.-S."/>
            <person name="Jung M."/>
            <person name="Ginzburg D."/>
            <person name="Zhao K."/>
            <person name="Won S.Y."/>
            <person name="Oh T.-J."/>
            <person name="Yu Y."/>
            <person name="Kim N.-H."/>
            <person name="Lee O.R."/>
            <person name="Lee T.-H."/>
            <person name="Bashyal P."/>
            <person name="Kim T.-S."/>
            <person name="Lee W.-H."/>
            <person name="Kawkins C."/>
            <person name="Kim C.-K."/>
            <person name="Kim J.S."/>
            <person name="Ahn B.O."/>
            <person name="Rhee S.Y."/>
            <person name="Sohng J.K."/>
        </authorList>
    </citation>
    <scope>NUCLEOTIDE SEQUENCE</scope>
    <source>
        <tissue evidence="1">Leaf</tissue>
    </source>
</reference>
<evidence type="ECO:0000313" key="1">
    <source>
        <dbReference type="EMBL" id="KAF7813821.1"/>
    </source>
</evidence>
<protein>
    <submittedName>
        <fullName evidence="1">Uncharacterized protein</fullName>
    </submittedName>
</protein>
<accession>A0A834T1Z2</accession>
<gene>
    <name evidence="1" type="ORF">G2W53_034797</name>
</gene>
<dbReference type="Proteomes" id="UP000634136">
    <property type="component" value="Unassembled WGS sequence"/>
</dbReference>
<name>A0A834T1Z2_9FABA</name>
<dbReference type="EMBL" id="JAAIUW010000010">
    <property type="protein sequence ID" value="KAF7813821.1"/>
    <property type="molecule type" value="Genomic_DNA"/>
</dbReference>
<keyword evidence="2" id="KW-1185">Reference proteome</keyword>